<dbReference type="PROSITE" id="PS00463">
    <property type="entry name" value="ZN2_CY6_FUNGAL_1"/>
    <property type="match status" value="1"/>
</dbReference>
<dbReference type="EMBL" id="JAJTJA010000011">
    <property type="protein sequence ID" value="KAH8692043.1"/>
    <property type="molecule type" value="Genomic_DNA"/>
</dbReference>
<dbReference type="InterPro" id="IPR051089">
    <property type="entry name" value="prtT"/>
</dbReference>
<keyword evidence="6" id="KW-0175">Coiled coil</keyword>
<dbReference type="SUPFAM" id="SSF57701">
    <property type="entry name" value="Zn2/Cys6 DNA-binding domain"/>
    <property type="match status" value="1"/>
</dbReference>
<sequence length="606" mass="68757">MDSDSDAVAKRACNACRAKKTRCVASRDVPGVCKRCQQKKVECVTRALKPAARRDRLYNRIAHLEKEMENVKSRLPAEQLQHPPPAASQQSEISITPPISRIHAQDSQNSNNHTSSIQLQPDVLTKQALTLEQADLYLNRFRKMSQFCPYVVLPENATIADLRLSNPFLLLAILASASTPDRPLQVWLSHEFLQQLSETYVVKGEKSLDMLQGLLVYVTWYHLHFKSINRLLAIAVSIAIELGINRRPLVNEKEQVAVKFSSTLSHGLRNSGPDFWSLEARRAFIGCYVLSLMYSSLQRKVNTMKYTSYLEDCAVSIATEYQVLSDLTLPHYLRIARYFELVGDAFGYNLPNNNQDKLSEETIQFYIRSFDSQLQELVKSATQPMNTILTLWHRVADIYTHEIGLYGIVESNISIKQTEILFNCTTAAHKFLDSVLIATKKDVDYWPTFLLSQIHYTVTIVTKLTLGVRSPTWNAAEVRNIIKLELYINEICHSLLPSSHEPSHQLPQQIRAQNDPLYEWQEFITSQWHIAKARYSEGLKDLGILIAEPSSTEPSSLTQAYSTADEQYLSRIPQMGISASTDIDIVDFLAADNLWFMPNSSIDGLL</sequence>
<accession>A0AAD4KGT6</accession>
<evidence type="ECO:0000313" key="9">
    <source>
        <dbReference type="Proteomes" id="UP001201262"/>
    </source>
</evidence>
<feature type="coiled-coil region" evidence="6">
    <location>
        <begin position="54"/>
        <end position="81"/>
    </location>
</feature>
<dbReference type="GO" id="GO:0000981">
    <property type="term" value="F:DNA-binding transcription factor activity, RNA polymerase II-specific"/>
    <property type="evidence" value="ECO:0007669"/>
    <property type="project" value="InterPro"/>
</dbReference>
<evidence type="ECO:0000256" key="4">
    <source>
        <dbReference type="ARBA" id="ARBA00023163"/>
    </source>
</evidence>
<dbReference type="Gene3D" id="4.10.240.10">
    <property type="entry name" value="Zn(2)-C6 fungal-type DNA-binding domain"/>
    <property type="match status" value="1"/>
</dbReference>
<dbReference type="RefSeq" id="XP_046068040.1">
    <property type="nucleotide sequence ID" value="XM_046222258.1"/>
</dbReference>
<dbReference type="PANTHER" id="PTHR31845:SF10">
    <property type="entry name" value="ZN(II)2CYS6 TRANSCRIPTION FACTOR (EUROFUNG)"/>
    <property type="match status" value="1"/>
</dbReference>
<dbReference type="CDD" id="cd12148">
    <property type="entry name" value="fungal_TF_MHR"/>
    <property type="match status" value="1"/>
</dbReference>
<keyword evidence="5" id="KW-0539">Nucleus</keyword>
<name>A0AAD4KGT6_9EURO</name>
<comment type="subcellular location">
    <subcellularLocation>
        <location evidence="1">Nucleus</location>
    </subcellularLocation>
</comment>
<keyword evidence="9" id="KW-1185">Reference proteome</keyword>
<dbReference type="GO" id="GO:0000976">
    <property type="term" value="F:transcription cis-regulatory region binding"/>
    <property type="evidence" value="ECO:0007669"/>
    <property type="project" value="TreeGrafter"/>
</dbReference>
<evidence type="ECO:0000256" key="2">
    <source>
        <dbReference type="ARBA" id="ARBA00023015"/>
    </source>
</evidence>
<dbReference type="AlphaFoldDB" id="A0AAD4KGT6"/>
<comment type="caution">
    <text evidence="8">The sequence shown here is derived from an EMBL/GenBank/DDBJ whole genome shotgun (WGS) entry which is preliminary data.</text>
</comment>
<dbReference type="GeneID" id="70252545"/>
<dbReference type="GO" id="GO:0008270">
    <property type="term" value="F:zinc ion binding"/>
    <property type="evidence" value="ECO:0007669"/>
    <property type="project" value="InterPro"/>
</dbReference>
<evidence type="ECO:0000256" key="6">
    <source>
        <dbReference type="SAM" id="Coils"/>
    </source>
</evidence>
<dbReference type="PANTHER" id="PTHR31845">
    <property type="entry name" value="FINGER DOMAIN PROTEIN, PUTATIVE-RELATED"/>
    <property type="match status" value="1"/>
</dbReference>
<gene>
    <name evidence="8" type="ORF">BGW36DRAFT_464621</name>
</gene>
<evidence type="ECO:0000313" key="8">
    <source>
        <dbReference type="EMBL" id="KAH8692043.1"/>
    </source>
</evidence>
<dbReference type="CDD" id="cd00067">
    <property type="entry name" value="GAL4"/>
    <property type="match status" value="1"/>
</dbReference>
<evidence type="ECO:0000259" key="7">
    <source>
        <dbReference type="PROSITE" id="PS50048"/>
    </source>
</evidence>
<dbReference type="Proteomes" id="UP001201262">
    <property type="component" value="Unassembled WGS sequence"/>
</dbReference>
<organism evidence="8 9">
    <name type="scientific">Talaromyces proteolyticus</name>
    <dbReference type="NCBI Taxonomy" id="1131652"/>
    <lineage>
        <taxon>Eukaryota</taxon>
        <taxon>Fungi</taxon>
        <taxon>Dikarya</taxon>
        <taxon>Ascomycota</taxon>
        <taxon>Pezizomycotina</taxon>
        <taxon>Eurotiomycetes</taxon>
        <taxon>Eurotiomycetidae</taxon>
        <taxon>Eurotiales</taxon>
        <taxon>Trichocomaceae</taxon>
        <taxon>Talaromyces</taxon>
        <taxon>Talaromyces sect. Bacilispori</taxon>
    </lineage>
</organism>
<dbReference type="InterPro" id="IPR036864">
    <property type="entry name" value="Zn2-C6_fun-type_DNA-bd_sf"/>
</dbReference>
<evidence type="ECO:0000256" key="3">
    <source>
        <dbReference type="ARBA" id="ARBA00023125"/>
    </source>
</evidence>
<feature type="domain" description="Zn(2)-C6 fungal-type" evidence="7">
    <location>
        <begin position="12"/>
        <end position="45"/>
    </location>
</feature>
<keyword evidence="3" id="KW-0238">DNA-binding</keyword>
<evidence type="ECO:0000256" key="1">
    <source>
        <dbReference type="ARBA" id="ARBA00004123"/>
    </source>
</evidence>
<evidence type="ECO:0000256" key="5">
    <source>
        <dbReference type="ARBA" id="ARBA00023242"/>
    </source>
</evidence>
<protein>
    <recommendedName>
        <fullName evidence="7">Zn(2)-C6 fungal-type domain-containing protein</fullName>
    </recommendedName>
</protein>
<reference evidence="8" key="1">
    <citation type="submission" date="2021-12" db="EMBL/GenBank/DDBJ databases">
        <title>Convergent genome expansion in fungi linked to evolution of root-endophyte symbiosis.</title>
        <authorList>
            <consortium name="DOE Joint Genome Institute"/>
            <person name="Ke Y.-H."/>
            <person name="Bonito G."/>
            <person name="Liao H.-L."/>
            <person name="Looney B."/>
            <person name="Rojas-Flechas A."/>
            <person name="Nash J."/>
            <person name="Hameed K."/>
            <person name="Schadt C."/>
            <person name="Martin F."/>
            <person name="Crous P.W."/>
            <person name="Miettinen O."/>
            <person name="Magnuson J.K."/>
            <person name="Labbe J."/>
            <person name="Jacobson D."/>
            <person name="Doktycz M.J."/>
            <person name="Veneault-Fourrey C."/>
            <person name="Kuo A."/>
            <person name="Mondo S."/>
            <person name="Calhoun S."/>
            <person name="Riley R."/>
            <person name="Ohm R."/>
            <person name="LaButti K."/>
            <person name="Andreopoulos B."/>
            <person name="Pangilinan J."/>
            <person name="Nolan M."/>
            <person name="Tritt A."/>
            <person name="Clum A."/>
            <person name="Lipzen A."/>
            <person name="Daum C."/>
            <person name="Barry K."/>
            <person name="Grigoriev I.V."/>
            <person name="Vilgalys R."/>
        </authorList>
    </citation>
    <scope>NUCLEOTIDE SEQUENCE</scope>
    <source>
        <strain evidence="8">PMI_201</strain>
    </source>
</reference>
<keyword evidence="2" id="KW-0805">Transcription regulation</keyword>
<proteinExistence type="predicted"/>
<dbReference type="InterPro" id="IPR001138">
    <property type="entry name" value="Zn2Cys6_DnaBD"/>
</dbReference>
<dbReference type="GO" id="GO:0005634">
    <property type="term" value="C:nucleus"/>
    <property type="evidence" value="ECO:0007669"/>
    <property type="project" value="UniProtKB-SubCell"/>
</dbReference>
<dbReference type="PROSITE" id="PS50048">
    <property type="entry name" value="ZN2_CY6_FUNGAL_2"/>
    <property type="match status" value="1"/>
</dbReference>
<keyword evidence="4" id="KW-0804">Transcription</keyword>